<dbReference type="Pfam" id="PF17676">
    <property type="entry name" value="Peptidase_S66C"/>
    <property type="match status" value="1"/>
</dbReference>
<evidence type="ECO:0000256" key="4">
    <source>
        <dbReference type="ARBA" id="ARBA00022801"/>
    </source>
</evidence>
<keyword evidence="4" id="KW-0378">Hydrolase</keyword>
<evidence type="ECO:0000256" key="2">
    <source>
        <dbReference type="ARBA" id="ARBA00022645"/>
    </source>
</evidence>
<keyword evidence="2" id="KW-0121">Carboxypeptidase</keyword>
<dbReference type="InterPro" id="IPR003507">
    <property type="entry name" value="S66_fam"/>
</dbReference>
<protein>
    <submittedName>
        <fullName evidence="8">LD-carboxypeptidase</fullName>
    </submittedName>
</protein>
<name>A0ABR7YDY3_9SPHI</name>
<keyword evidence="9" id="KW-1185">Reference proteome</keyword>
<evidence type="ECO:0000259" key="6">
    <source>
        <dbReference type="Pfam" id="PF02016"/>
    </source>
</evidence>
<dbReference type="RefSeq" id="WP_165290524.1">
    <property type="nucleotide sequence ID" value="NZ_JACOIJ010000012.1"/>
</dbReference>
<keyword evidence="3" id="KW-0645">Protease</keyword>
<proteinExistence type="inferred from homology"/>
<dbReference type="PANTHER" id="PTHR30237:SF2">
    <property type="entry name" value="MUREIN TETRAPEPTIDE CARBOXYPEPTIDASE"/>
    <property type="match status" value="1"/>
</dbReference>
<organism evidence="8 9">
    <name type="scientific">Sphingobacterium litopenaei</name>
    <dbReference type="NCBI Taxonomy" id="2763500"/>
    <lineage>
        <taxon>Bacteria</taxon>
        <taxon>Pseudomonadati</taxon>
        <taxon>Bacteroidota</taxon>
        <taxon>Sphingobacteriia</taxon>
        <taxon>Sphingobacteriales</taxon>
        <taxon>Sphingobacteriaceae</taxon>
        <taxon>Sphingobacterium</taxon>
    </lineage>
</organism>
<evidence type="ECO:0000313" key="9">
    <source>
        <dbReference type="Proteomes" id="UP000651271"/>
    </source>
</evidence>
<comment type="similarity">
    <text evidence="1">Belongs to the peptidase S66 family.</text>
</comment>
<dbReference type="CDD" id="cd07025">
    <property type="entry name" value="Peptidase_S66"/>
    <property type="match status" value="1"/>
</dbReference>
<feature type="domain" description="LD-carboxypeptidase N-terminal" evidence="6">
    <location>
        <begin position="13"/>
        <end position="128"/>
    </location>
</feature>
<dbReference type="InterPro" id="IPR029062">
    <property type="entry name" value="Class_I_gatase-like"/>
</dbReference>
<evidence type="ECO:0000256" key="5">
    <source>
        <dbReference type="ARBA" id="ARBA00022825"/>
    </source>
</evidence>
<accession>A0ABR7YDY3</accession>
<dbReference type="InterPro" id="IPR040449">
    <property type="entry name" value="Peptidase_S66_N"/>
</dbReference>
<sequence length="299" mass="33320">MNTPQPLKKGDKIAVICPASYISVDLTEAYEVLKNWGLEPIIYSSVTAQHHQFAGSDTLRAKDFQEALDNPEIKAIIAGRGGYGCVRIIDQIDFSSFEKRPKWIVGFSDITAIHSHIQHNFQIPTIHGQMVKSFLDASEESLTTLRNALFGENVDISYSNSIYPNRNGTSKGILTGGNLALLQSVLASPSDVDYEGKILFIEDVGESHYNIDRMLWTLKRAGKLDKLAGLIVGGFTDLKDSDPAFGQRFEDIIMDKVREYEYPIAFGFPAGHMEDNRALILGKEVQLTVEEEKITLTYL</sequence>
<dbReference type="SUPFAM" id="SSF141986">
    <property type="entry name" value="LD-carboxypeptidase A C-terminal domain-like"/>
    <property type="match status" value="1"/>
</dbReference>
<dbReference type="InterPro" id="IPR027478">
    <property type="entry name" value="LdcA_N"/>
</dbReference>
<keyword evidence="5" id="KW-0720">Serine protease</keyword>
<evidence type="ECO:0000256" key="1">
    <source>
        <dbReference type="ARBA" id="ARBA00010233"/>
    </source>
</evidence>
<dbReference type="EMBL" id="JACOIJ010000012">
    <property type="protein sequence ID" value="MBD1429499.1"/>
    <property type="molecule type" value="Genomic_DNA"/>
</dbReference>
<feature type="domain" description="LD-carboxypeptidase C-terminal" evidence="7">
    <location>
        <begin position="171"/>
        <end position="287"/>
    </location>
</feature>
<dbReference type="Pfam" id="PF02016">
    <property type="entry name" value="Peptidase_S66"/>
    <property type="match status" value="1"/>
</dbReference>
<dbReference type="InterPro" id="IPR040921">
    <property type="entry name" value="Peptidase_S66C"/>
</dbReference>
<gene>
    <name evidence="8" type="ORF">H8B04_07945</name>
</gene>
<evidence type="ECO:0000259" key="7">
    <source>
        <dbReference type="Pfam" id="PF17676"/>
    </source>
</evidence>
<dbReference type="SUPFAM" id="SSF52317">
    <property type="entry name" value="Class I glutamine amidotransferase-like"/>
    <property type="match status" value="1"/>
</dbReference>
<dbReference type="InterPro" id="IPR027461">
    <property type="entry name" value="Carboxypeptidase_A_C_sf"/>
</dbReference>
<evidence type="ECO:0000256" key="3">
    <source>
        <dbReference type="ARBA" id="ARBA00022670"/>
    </source>
</evidence>
<dbReference type="PANTHER" id="PTHR30237">
    <property type="entry name" value="MURAMOYLTETRAPEPTIDE CARBOXYPEPTIDASE"/>
    <property type="match status" value="1"/>
</dbReference>
<dbReference type="Gene3D" id="3.50.30.60">
    <property type="entry name" value="LD-carboxypeptidase A C-terminal domain-like"/>
    <property type="match status" value="1"/>
</dbReference>
<reference evidence="8 9" key="1">
    <citation type="submission" date="2020-08" db="EMBL/GenBank/DDBJ databases">
        <title>Sphingobacterium sp. DN04309 isolated from aquaculture water.</title>
        <authorList>
            <person name="Zhang M."/>
        </authorList>
    </citation>
    <scope>NUCLEOTIDE SEQUENCE [LARGE SCALE GENOMIC DNA]</scope>
    <source>
        <strain evidence="8 9">DN04309</strain>
    </source>
</reference>
<evidence type="ECO:0000313" key="8">
    <source>
        <dbReference type="EMBL" id="MBD1429499.1"/>
    </source>
</evidence>
<dbReference type="PIRSF" id="PIRSF028757">
    <property type="entry name" value="LD-carboxypeptidase"/>
    <property type="match status" value="1"/>
</dbReference>
<dbReference type="Gene3D" id="3.40.50.10740">
    <property type="entry name" value="Class I glutamine amidotransferase-like"/>
    <property type="match status" value="1"/>
</dbReference>
<dbReference type="Proteomes" id="UP000651271">
    <property type="component" value="Unassembled WGS sequence"/>
</dbReference>
<comment type="caution">
    <text evidence="8">The sequence shown here is derived from an EMBL/GenBank/DDBJ whole genome shotgun (WGS) entry which is preliminary data.</text>
</comment>